<evidence type="ECO:0000313" key="2">
    <source>
        <dbReference type="Proteomes" id="UP000005561"/>
    </source>
</evidence>
<proteinExistence type="predicted"/>
<evidence type="ECO:0000313" key="1">
    <source>
        <dbReference type="EMBL" id="EET60658.1"/>
    </source>
</evidence>
<organism evidence="1 2">
    <name type="scientific">Marvinbryantia formatexigens DSM 14469</name>
    <dbReference type="NCBI Taxonomy" id="478749"/>
    <lineage>
        <taxon>Bacteria</taxon>
        <taxon>Bacillati</taxon>
        <taxon>Bacillota</taxon>
        <taxon>Clostridia</taxon>
        <taxon>Lachnospirales</taxon>
        <taxon>Lachnospiraceae</taxon>
        <taxon>Marvinbryantia</taxon>
    </lineage>
</organism>
<sequence length="54" mass="6078">MPGPFAPVQIQGSLGYHIPGTEPAQTWMSRTDIINQKKHKIEGWNNGKDNSRNM</sequence>
<protein>
    <submittedName>
        <fullName evidence="1">Uncharacterized protein</fullName>
    </submittedName>
</protein>
<dbReference type="Proteomes" id="UP000005561">
    <property type="component" value="Unassembled WGS sequence"/>
</dbReference>
<keyword evidence="2" id="KW-1185">Reference proteome</keyword>
<gene>
    <name evidence="1" type="ORF">BRYFOR_07483</name>
</gene>
<comment type="caution">
    <text evidence="1">The sequence shown here is derived from an EMBL/GenBank/DDBJ whole genome shotgun (WGS) entry which is preliminary data.</text>
</comment>
<name>C6LFS3_9FIRM</name>
<dbReference type="AlphaFoldDB" id="C6LFS3"/>
<dbReference type="EMBL" id="ACCL02000010">
    <property type="protein sequence ID" value="EET60658.1"/>
    <property type="molecule type" value="Genomic_DNA"/>
</dbReference>
<accession>C6LFS3</accession>
<reference evidence="1" key="1">
    <citation type="submission" date="2009-07" db="EMBL/GenBank/DDBJ databases">
        <authorList>
            <person name="Weinstock G."/>
            <person name="Sodergren E."/>
            <person name="Clifton S."/>
            <person name="Fulton L."/>
            <person name="Fulton B."/>
            <person name="Courtney L."/>
            <person name="Fronick C."/>
            <person name="Harrison M."/>
            <person name="Strong C."/>
            <person name="Farmer C."/>
            <person name="Delahaunty K."/>
            <person name="Markovic C."/>
            <person name="Hall O."/>
            <person name="Minx P."/>
            <person name="Tomlinson C."/>
            <person name="Mitreva M."/>
            <person name="Nelson J."/>
            <person name="Hou S."/>
            <person name="Wollam A."/>
            <person name="Pepin K.H."/>
            <person name="Johnson M."/>
            <person name="Bhonagiri V."/>
            <person name="Nash W.E."/>
            <person name="Warren W."/>
            <person name="Chinwalla A."/>
            <person name="Mardis E.R."/>
            <person name="Wilson R.K."/>
        </authorList>
    </citation>
    <scope>NUCLEOTIDE SEQUENCE [LARGE SCALE GENOMIC DNA]</scope>
    <source>
        <strain evidence="1">DSM 14469</strain>
    </source>
</reference>